<feature type="compositionally biased region" description="Polar residues" evidence="1">
    <location>
        <begin position="43"/>
        <end position="63"/>
    </location>
</feature>
<reference evidence="2" key="1">
    <citation type="journal article" date="2020" name="Stud. Mycol.">
        <title>101 Dothideomycetes genomes: a test case for predicting lifestyles and emergence of pathogens.</title>
        <authorList>
            <person name="Haridas S."/>
            <person name="Albert R."/>
            <person name="Binder M."/>
            <person name="Bloem J."/>
            <person name="Labutti K."/>
            <person name="Salamov A."/>
            <person name="Andreopoulos B."/>
            <person name="Baker S."/>
            <person name="Barry K."/>
            <person name="Bills G."/>
            <person name="Bluhm B."/>
            <person name="Cannon C."/>
            <person name="Castanera R."/>
            <person name="Culley D."/>
            <person name="Daum C."/>
            <person name="Ezra D."/>
            <person name="Gonzalez J."/>
            <person name="Henrissat B."/>
            <person name="Kuo A."/>
            <person name="Liang C."/>
            <person name="Lipzen A."/>
            <person name="Lutzoni F."/>
            <person name="Magnuson J."/>
            <person name="Mondo S."/>
            <person name="Nolan M."/>
            <person name="Ohm R."/>
            <person name="Pangilinan J."/>
            <person name="Park H.-J."/>
            <person name="Ramirez L."/>
            <person name="Alfaro M."/>
            <person name="Sun H."/>
            <person name="Tritt A."/>
            <person name="Yoshinaga Y."/>
            <person name="Zwiers L.-H."/>
            <person name="Turgeon B."/>
            <person name="Goodwin S."/>
            <person name="Spatafora J."/>
            <person name="Crous P."/>
            <person name="Grigoriev I."/>
        </authorList>
    </citation>
    <scope>NUCLEOTIDE SEQUENCE</scope>
    <source>
        <strain evidence="2">CBS 675.92</strain>
    </source>
</reference>
<name>A0A6A5TRC4_9PLEO</name>
<organism evidence="2 3">
    <name type="scientific">Byssothecium circinans</name>
    <dbReference type="NCBI Taxonomy" id="147558"/>
    <lineage>
        <taxon>Eukaryota</taxon>
        <taxon>Fungi</taxon>
        <taxon>Dikarya</taxon>
        <taxon>Ascomycota</taxon>
        <taxon>Pezizomycotina</taxon>
        <taxon>Dothideomycetes</taxon>
        <taxon>Pleosporomycetidae</taxon>
        <taxon>Pleosporales</taxon>
        <taxon>Massarineae</taxon>
        <taxon>Massarinaceae</taxon>
        <taxon>Byssothecium</taxon>
    </lineage>
</organism>
<dbReference type="Proteomes" id="UP000800035">
    <property type="component" value="Unassembled WGS sequence"/>
</dbReference>
<evidence type="ECO:0000313" key="2">
    <source>
        <dbReference type="EMBL" id="KAF1955191.1"/>
    </source>
</evidence>
<accession>A0A6A5TRC4</accession>
<proteinExistence type="predicted"/>
<feature type="region of interest" description="Disordered" evidence="1">
    <location>
        <begin position="1"/>
        <end position="77"/>
    </location>
</feature>
<dbReference type="OrthoDB" id="5401170at2759"/>
<dbReference type="EMBL" id="ML976995">
    <property type="protein sequence ID" value="KAF1955191.1"/>
    <property type="molecule type" value="Genomic_DNA"/>
</dbReference>
<sequence length="185" mass="20707">MADVPVKGGMKEPAISNTDDTSQEYGEEPPSTDRLGDVAPSVNEVNPNSIGATEESMSISNNSHTDDASHELPSSEIVDDTMSTYTGITTKYADVEPVRKKEDGFLGCVIRVDDGTHWKLIRMVTRTDFHIEGDPPWYASQVYACKCVEDPMRLNTKIEEGIVKVRWQYVKSSYTVHWNILSLKY</sequence>
<evidence type="ECO:0000313" key="3">
    <source>
        <dbReference type="Proteomes" id="UP000800035"/>
    </source>
</evidence>
<evidence type="ECO:0000256" key="1">
    <source>
        <dbReference type="SAM" id="MobiDB-lite"/>
    </source>
</evidence>
<dbReference type="AlphaFoldDB" id="A0A6A5TRC4"/>
<protein>
    <submittedName>
        <fullName evidence="2">Uncharacterized protein</fullName>
    </submittedName>
</protein>
<keyword evidence="3" id="KW-1185">Reference proteome</keyword>
<gene>
    <name evidence="2" type="ORF">CC80DRAFT_89146</name>
</gene>